<dbReference type="InterPro" id="IPR012795">
    <property type="entry name" value="tRNA_Ile_lys_synt_N"/>
</dbReference>
<dbReference type="InterPro" id="IPR014729">
    <property type="entry name" value="Rossmann-like_a/b/a_fold"/>
</dbReference>
<dbReference type="InterPro" id="IPR011063">
    <property type="entry name" value="TilS/TtcA_N"/>
</dbReference>
<evidence type="ECO:0000313" key="10">
    <source>
        <dbReference type="EMBL" id="ABK16957.1"/>
    </source>
</evidence>
<keyword evidence="5 8" id="KW-0547">Nucleotide-binding</keyword>
<dbReference type="Pfam" id="PF01171">
    <property type="entry name" value="ATP_bind_3"/>
    <property type="match status" value="1"/>
</dbReference>
<dbReference type="InterPro" id="IPR012094">
    <property type="entry name" value="tRNA_Ile_lys_synt"/>
</dbReference>
<accession>A0LHQ5</accession>
<comment type="subcellular location">
    <subcellularLocation>
        <location evidence="1 8">Cytoplasm</location>
    </subcellularLocation>
</comment>
<evidence type="ECO:0000313" key="11">
    <source>
        <dbReference type="Proteomes" id="UP000001784"/>
    </source>
</evidence>
<dbReference type="InterPro" id="IPR015262">
    <property type="entry name" value="tRNA_Ile_lys_synt_subst-bd"/>
</dbReference>
<evidence type="ECO:0000256" key="1">
    <source>
        <dbReference type="ARBA" id="ARBA00004496"/>
    </source>
</evidence>
<evidence type="ECO:0000259" key="9">
    <source>
        <dbReference type="SMART" id="SM00977"/>
    </source>
</evidence>
<dbReference type="OrthoDB" id="9807403at2"/>
<dbReference type="GO" id="GO:0005737">
    <property type="term" value="C:cytoplasm"/>
    <property type="evidence" value="ECO:0007669"/>
    <property type="project" value="UniProtKB-SubCell"/>
</dbReference>
<organism evidence="10 11">
    <name type="scientific">Syntrophobacter fumaroxidans (strain DSM 10017 / MPOB)</name>
    <dbReference type="NCBI Taxonomy" id="335543"/>
    <lineage>
        <taxon>Bacteria</taxon>
        <taxon>Pseudomonadati</taxon>
        <taxon>Thermodesulfobacteriota</taxon>
        <taxon>Syntrophobacteria</taxon>
        <taxon>Syntrophobacterales</taxon>
        <taxon>Syntrophobacteraceae</taxon>
        <taxon>Syntrophobacter</taxon>
    </lineage>
</organism>
<evidence type="ECO:0000256" key="5">
    <source>
        <dbReference type="ARBA" id="ARBA00022741"/>
    </source>
</evidence>
<dbReference type="GO" id="GO:0032267">
    <property type="term" value="F:tRNA(Ile)-lysidine synthase activity"/>
    <property type="evidence" value="ECO:0007669"/>
    <property type="project" value="UniProtKB-EC"/>
</dbReference>
<protein>
    <recommendedName>
        <fullName evidence="8">tRNA(Ile)-lysidine synthase</fullName>
        <ecNumber evidence="8">6.3.4.19</ecNumber>
    </recommendedName>
    <alternativeName>
        <fullName evidence="8">tRNA(Ile)-2-lysyl-cytidine synthase</fullName>
    </alternativeName>
    <alternativeName>
        <fullName evidence="8">tRNA(Ile)-lysidine synthetase</fullName>
    </alternativeName>
</protein>
<comment type="similarity">
    <text evidence="8">Belongs to the tRNA(Ile)-lysidine synthase family.</text>
</comment>
<dbReference type="SUPFAM" id="SSF52402">
    <property type="entry name" value="Adenine nucleotide alpha hydrolases-like"/>
    <property type="match status" value="1"/>
</dbReference>
<name>A0LHQ5_SYNFM</name>
<evidence type="ECO:0000256" key="4">
    <source>
        <dbReference type="ARBA" id="ARBA00022694"/>
    </source>
</evidence>
<dbReference type="InParanoid" id="A0LHQ5"/>
<keyword evidence="6 8" id="KW-0067">ATP-binding</keyword>
<sequence length="470" mass="52834">MQHPLPHRLSDFVVRHHLISRGDHVLVAVSGGPDSIALLHLLAHQRESLAIGRISVLHFNHRLRGAESDADCVFVRSVAEKMGLPVVCGEEDVRRYRQGRTISMEMAARERRHRFFRRSLDQYSAQRIALGHTSNDQAEEVLLRLLRGVGPSGMEGMRPLGPGGVIRPLLFAGRAEILEYLHDLKIPFREDSSNLEPVCRRNVLRLQVLPLLEKHFHPRLVRTLSRHARLVAEEESWWSDRMRAMWPEICPSETSGRVELDREALRTLHPALQRRVFRHAVERFQGHLMGISTAHVLALCRLAATDASGKEIHLPGGLRAVAEGHRIFLALASEAAGPVAPAAGRLIVPAPGRYDYAGMTIDIRKEVSAKPGSGALPTPVPNAAHMDADAIRWPMTIRSWKPGDRFRPLGLHGTKKLQDFFTDSKIPRSERRRIPLLCDGEKICWVVGRRLDDRVKVTPQTKEIIVAELI</sequence>
<dbReference type="Pfam" id="PF09179">
    <property type="entry name" value="TilS"/>
    <property type="match status" value="1"/>
</dbReference>
<dbReference type="NCBIfam" id="TIGR02433">
    <property type="entry name" value="lysidine_TilS_C"/>
    <property type="match status" value="1"/>
</dbReference>
<dbReference type="KEGG" id="sfu:Sfum_1265"/>
<keyword evidence="11" id="KW-1185">Reference proteome</keyword>
<dbReference type="NCBIfam" id="TIGR02432">
    <property type="entry name" value="lysidine_TilS_N"/>
    <property type="match status" value="1"/>
</dbReference>
<dbReference type="SUPFAM" id="SSF56037">
    <property type="entry name" value="PheT/TilS domain"/>
    <property type="match status" value="1"/>
</dbReference>
<reference evidence="10 11" key="1">
    <citation type="submission" date="2006-10" db="EMBL/GenBank/DDBJ databases">
        <title>Complete sequence of Syntrophobacter fumaroxidans MPOB.</title>
        <authorList>
            <consortium name="US DOE Joint Genome Institute"/>
            <person name="Copeland A."/>
            <person name="Lucas S."/>
            <person name="Lapidus A."/>
            <person name="Barry K."/>
            <person name="Detter J.C."/>
            <person name="Glavina del Rio T."/>
            <person name="Hammon N."/>
            <person name="Israni S."/>
            <person name="Pitluck S."/>
            <person name="Goltsman E.G."/>
            <person name="Martinez M."/>
            <person name="Schmutz J."/>
            <person name="Larimer F."/>
            <person name="Land M."/>
            <person name="Hauser L."/>
            <person name="Kyrpides N."/>
            <person name="Kim E."/>
            <person name="Boone D.R."/>
            <person name="Brockman F."/>
            <person name="Culley D."/>
            <person name="Ferry J."/>
            <person name="Gunsalus R."/>
            <person name="McInerney M.J."/>
            <person name="Morrison M."/>
            <person name="Plugge C."/>
            <person name="Rohlin L."/>
            <person name="Scholten J."/>
            <person name="Sieber J."/>
            <person name="Stams A.J.M."/>
            <person name="Worm P."/>
            <person name="Henstra A.M."/>
            <person name="Richardson P."/>
        </authorList>
    </citation>
    <scope>NUCLEOTIDE SEQUENCE [LARGE SCALE GENOMIC DNA]</scope>
    <source>
        <strain evidence="11">DSM 10017 / MPOB</strain>
    </source>
</reference>
<dbReference type="EC" id="6.3.4.19" evidence="8"/>
<keyword evidence="3 8" id="KW-0436">Ligase</keyword>
<dbReference type="RefSeq" id="WP_011698128.1">
    <property type="nucleotide sequence ID" value="NC_008554.1"/>
</dbReference>
<feature type="domain" description="Lysidine-tRNA(Ile) synthetase C-terminal" evidence="9">
    <location>
        <begin position="395"/>
        <end position="467"/>
    </location>
</feature>
<dbReference type="PANTHER" id="PTHR43033:SF1">
    <property type="entry name" value="TRNA(ILE)-LYSIDINE SYNTHASE-RELATED"/>
    <property type="match status" value="1"/>
</dbReference>
<dbReference type="CDD" id="cd01992">
    <property type="entry name" value="TilS_N"/>
    <property type="match status" value="1"/>
</dbReference>
<dbReference type="PANTHER" id="PTHR43033">
    <property type="entry name" value="TRNA(ILE)-LYSIDINE SYNTHASE-RELATED"/>
    <property type="match status" value="1"/>
</dbReference>
<dbReference type="Gene3D" id="3.40.50.620">
    <property type="entry name" value="HUPs"/>
    <property type="match status" value="1"/>
</dbReference>
<evidence type="ECO:0000256" key="7">
    <source>
        <dbReference type="ARBA" id="ARBA00048539"/>
    </source>
</evidence>
<keyword evidence="4 8" id="KW-0819">tRNA processing</keyword>
<evidence type="ECO:0000256" key="8">
    <source>
        <dbReference type="HAMAP-Rule" id="MF_01161"/>
    </source>
</evidence>
<dbReference type="HAMAP" id="MF_01161">
    <property type="entry name" value="tRNA_Ile_lys_synt"/>
    <property type="match status" value="1"/>
</dbReference>
<proteinExistence type="inferred from homology"/>
<evidence type="ECO:0000256" key="2">
    <source>
        <dbReference type="ARBA" id="ARBA00022490"/>
    </source>
</evidence>
<comment type="catalytic activity">
    <reaction evidence="7 8">
        <text>cytidine(34) in tRNA(Ile2) + L-lysine + ATP = lysidine(34) in tRNA(Ile2) + AMP + diphosphate + H(+)</text>
        <dbReference type="Rhea" id="RHEA:43744"/>
        <dbReference type="Rhea" id="RHEA-COMP:10625"/>
        <dbReference type="Rhea" id="RHEA-COMP:10670"/>
        <dbReference type="ChEBI" id="CHEBI:15378"/>
        <dbReference type="ChEBI" id="CHEBI:30616"/>
        <dbReference type="ChEBI" id="CHEBI:32551"/>
        <dbReference type="ChEBI" id="CHEBI:33019"/>
        <dbReference type="ChEBI" id="CHEBI:82748"/>
        <dbReference type="ChEBI" id="CHEBI:83665"/>
        <dbReference type="ChEBI" id="CHEBI:456215"/>
        <dbReference type="EC" id="6.3.4.19"/>
    </reaction>
</comment>
<dbReference type="eggNOG" id="COG0037">
    <property type="taxonomic scope" value="Bacteria"/>
</dbReference>
<dbReference type="AlphaFoldDB" id="A0LHQ5"/>
<dbReference type="InterPro" id="IPR012796">
    <property type="entry name" value="Lysidine-tRNA-synth_C"/>
</dbReference>
<gene>
    <name evidence="8" type="primary">tilS</name>
    <name evidence="10" type="ordered locus">Sfum_1265</name>
</gene>
<dbReference type="GO" id="GO:0005524">
    <property type="term" value="F:ATP binding"/>
    <property type="evidence" value="ECO:0007669"/>
    <property type="project" value="UniProtKB-UniRule"/>
</dbReference>
<keyword evidence="2 8" id="KW-0963">Cytoplasm</keyword>
<dbReference type="GO" id="GO:0006400">
    <property type="term" value="P:tRNA modification"/>
    <property type="evidence" value="ECO:0007669"/>
    <property type="project" value="UniProtKB-UniRule"/>
</dbReference>
<evidence type="ECO:0000256" key="6">
    <source>
        <dbReference type="ARBA" id="ARBA00022840"/>
    </source>
</evidence>
<dbReference type="SUPFAM" id="SSF82829">
    <property type="entry name" value="MesJ substrate recognition domain-like"/>
    <property type="match status" value="1"/>
</dbReference>
<evidence type="ECO:0000256" key="3">
    <source>
        <dbReference type="ARBA" id="ARBA00022598"/>
    </source>
</evidence>
<dbReference type="STRING" id="335543.Sfum_1265"/>
<dbReference type="EMBL" id="CP000478">
    <property type="protein sequence ID" value="ABK16957.1"/>
    <property type="molecule type" value="Genomic_DNA"/>
</dbReference>
<comment type="domain">
    <text evidence="8">The N-terminal region contains the highly conserved SGGXDS motif, predicted to be a P-loop motif involved in ATP binding.</text>
</comment>
<dbReference type="HOGENOM" id="CLU_018869_0_1_7"/>
<dbReference type="Gene3D" id="1.20.59.20">
    <property type="match status" value="1"/>
</dbReference>
<feature type="binding site" evidence="8">
    <location>
        <begin position="30"/>
        <end position="35"/>
    </location>
    <ligand>
        <name>ATP</name>
        <dbReference type="ChEBI" id="CHEBI:30616"/>
    </ligand>
</feature>
<comment type="function">
    <text evidence="8">Ligates lysine onto the cytidine present at position 34 of the AUA codon-specific tRNA(Ile) that contains the anticodon CAU, in an ATP-dependent manner. Cytidine is converted to lysidine, thus changing the amino acid specificity of the tRNA from methionine to isoleucine.</text>
</comment>
<dbReference type="Pfam" id="PF11734">
    <property type="entry name" value="TilS_C"/>
    <property type="match status" value="1"/>
</dbReference>
<dbReference type="SMART" id="SM00977">
    <property type="entry name" value="TilS_C"/>
    <property type="match status" value="1"/>
</dbReference>
<dbReference type="Proteomes" id="UP000001784">
    <property type="component" value="Chromosome"/>
</dbReference>